<dbReference type="PANTHER" id="PTHR48100">
    <property type="entry name" value="BROAD-SPECIFICITY PHOSPHATASE YOR283W-RELATED"/>
    <property type="match status" value="1"/>
</dbReference>
<sequence length="199" mass="22411">MDRPFVLYLIRHLETAANRERRYVGWTNVPVSASAGPAPFCPDVVWGSDLLRCRQTAALLFPGRDFYPASDFRECHFGDWEMKSYDELKEDVRYRSWIDDPASVRPPGGETFGEMAARADRGLSELRALSGIGSAAVVSHGGPLRHILMRLAPEEKPFFDWRVPAGSVHELQWNSRKDWEEGARCTFISAAPITENGTL</sequence>
<keyword evidence="1" id="KW-0378">Hydrolase</keyword>
<protein>
    <submittedName>
        <fullName evidence="1">Alpha-ribazole phosphatase</fullName>
        <ecNumber evidence="1">3.1.3.73</ecNumber>
    </submittedName>
</protein>
<name>A0ABV2GBT3_9BACL</name>
<dbReference type="RefSeq" id="WP_354197193.1">
    <property type="nucleotide sequence ID" value="NZ_JBEPLW010000011.1"/>
</dbReference>
<dbReference type="SUPFAM" id="SSF53254">
    <property type="entry name" value="Phosphoglycerate mutase-like"/>
    <property type="match status" value="1"/>
</dbReference>
<evidence type="ECO:0000313" key="2">
    <source>
        <dbReference type="Proteomes" id="UP001549099"/>
    </source>
</evidence>
<gene>
    <name evidence="1" type="ORF">ABID49_001662</name>
</gene>
<keyword evidence="2" id="KW-1185">Reference proteome</keyword>
<accession>A0ABV2GBT3</accession>
<dbReference type="Proteomes" id="UP001549099">
    <property type="component" value="Unassembled WGS sequence"/>
</dbReference>
<dbReference type="CDD" id="cd07067">
    <property type="entry name" value="HP_PGM_like"/>
    <property type="match status" value="1"/>
</dbReference>
<organism evidence="1 2">
    <name type="scientific">Bhargavaea ullalensis</name>
    <dbReference type="NCBI Taxonomy" id="1265685"/>
    <lineage>
        <taxon>Bacteria</taxon>
        <taxon>Bacillati</taxon>
        <taxon>Bacillota</taxon>
        <taxon>Bacilli</taxon>
        <taxon>Bacillales</taxon>
        <taxon>Caryophanaceae</taxon>
        <taxon>Bhargavaea</taxon>
    </lineage>
</organism>
<dbReference type="SMART" id="SM00855">
    <property type="entry name" value="PGAM"/>
    <property type="match status" value="1"/>
</dbReference>
<reference evidence="1 2" key="1">
    <citation type="submission" date="2024-06" db="EMBL/GenBank/DDBJ databases">
        <title>Genomic Encyclopedia of Type Strains, Phase IV (KMG-IV): sequencing the most valuable type-strain genomes for metagenomic binning, comparative biology and taxonomic classification.</title>
        <authorList>
            <person name="Goeker M."/>
        </authorList>
    </citation>
    <scope>NUCLEOTIDE SEQUENCE [LARGE SCALE GENOMIC DNA]</scope>
    <source>
        <strain evidence="1 2">DSM 26128</strain>
    </source>
</reference>
<evidence type="ECO:0000313" key="1">
    <source>
        <dbReference type="EMBL" id="MET3575756.1"/>
    </source>
</evidence>
<dbReference type="InterPro" id="IPR013078">
    <property type="entry name" value="His_Pase_superF_clade-1"/>
</dbReference>
<dbReference type="Pfam" id="PF00300">
    <property type="entry name" value="His_Phos_1"/>
    <property type="match status" value="1"/>
</dbReference>
<dbReference type="EC" id="3.1.3.73" evidence="1"/>
<dbReference type="GO" id="GO:0043755">
    <property type="term" value="F:alpha-ribazole phosphatase activity"/>
    <property type="evidence" value="ECO:0007669"/>
    <property type="project" value="UniProtKB-EC"/>
</dbReference>
<dbReference type="EMBL" id="JBEPLW010000011">
    <property type="protein sequence ID" value="MET3575756.1"/>
    <property type="molecule type" value="Genomic_DNA"/>
</dbReference>
<dbReference type="Gene3D" id="3.40.50.1240">
    <property type="entry name" value="Phosphoglycerate mutase-like"/>
    <property type="match status" value="1"/>
</dbReference>
<comment type="caution">
    <text evidence="1">The sequence shown here is derived from an EMBL/GenBank/DDBJ whole genome shotgun (WGS) entry which is preliminary data.</text>
</comment>
<dbReference type="InterPro" id="IPR050275">
    <property type="entry name" value="PGM_Phosphatase"/>
</dbReference>
<dbReference type="PANTHER" id="PTHR48100:SF1">
    <property type="entry name" value="HISTIDINE PHOSPHATASE FAMILY PROTEIN-RELATED"/>
    <property type="match status" value="1"/>
</dbReference>
<proteinExistence type="predicted"/>
<dbReference type="InterPro" id="IPR029033">
    <property type="entry name" value="His_PPase_superfam"/>
</dbReference>